<keyword evidence="3" id="KW-1185">Reference proteome</keyword>
<dbReference type="AlphaFoldDB" id="V4Q8N5"/>
<evidence type="ECO:0000256" key="1">
    <source>
        <dbReference type="SAM" id="MobiDB-lite"/>
    </source>
</evidence>
<gene>
    <name evidence="2" type="ORF">ABENE_01500</name>
</gene>
<name>V4Q8N5_9CAUL</name>
<dbReference type="Proteomes" id="UP000017837">
    <property type="component" value="Unassembled WGS sequence"/>
</dbReference>
<evidence type="ECO:0000313" key="3">
    <source>
        <dbReference type="Proteomes" id="UP000017837"/>
    </source>
</evidence>
<protein>
    <recommendedName>
        <fullName evidence="4">Hypervirulence associated protein TUDOR domain-containing protein</fullName>
    </recommendedName>
</protein>
<feature type="compositionally biased region" description="Acidic residues" evidence="1">
    <location>
        <begin position="1"/>
        <end position="10"/>
    </location>
</feature>
<dbReference type="EMBL" id="AWGB01000004">
    <property type="protein sequence ID" value="ESQ94210.1"/>
    <property type="molecule type" value="Genomic_DNA"/>
</dbReference>
<feature type="region of interest" description="Disordered" evidence="1">
    <location>
        <begin position="1"/>
        <end position="34"/>
    </location>
</feature>
<sequence length="86" mass="9479">METDMTEETTEYLKDGDRVSHTEKGLGTVNINPQDDDIVVSDKEARKDTPQTVYVVWDDDRFPVGNVPRGELEKVPDAAAAISTGV</sequence>
<comment type="caution">
    <text evidence="2">The sequence shown here is derived from an EMBL/GenBank/DDBJ whole genome shotgun (WGS) entry which is preliminary data.</text>
</comment>
<proteinExistence type="predicted"/>
<dbReference type="PATRIC" id="fig|1121022.4.peg.297"/>
<reference evidence="2 3" key="1">
    <citation type="journal article" date="2014" name="Nature">
        <title>Sequential evolution of bacterial morphology by co-option of a developmental regulator.</title>
        <authorList>
            <person name="Jiang C."/>
            <person name="Brown P.J."/>
            <person name="Ducret A."/>
            <person name="Brun Y.V."/>
        </authorList>
    </citation>
    <scope>NUCLEOTIDE SEQUENCE [LARGE SCALE GENOMIC DNA]</scope>
    <source>
        <strain evidence="2 3">DSM 16100</strain>
    </source>
</reference>
<accession>V4Q8N5</accession>
<feature type="compositionally biased region" description="Basic and acidic residues" evidence="1">
    <location>
        <begin position="11"/>
        <end position="24"/>
    </location>
</feature>
<organism evidence="2 3">
    <name type="scientific">Asticcacaulis benevestitus DSM 16100 = ATCC BAA-896</name>
    <dbReference type="NCBI Taxonomy" id="1121022"/>
    <lineage>
        <taxon>Bacteria</taxon>
        <taxon>Pseudomonadati</taxon>
        <taxon>Pseudomonadota</taxon>
        <taxon>Alphaproteobacteria</taxon>
        <taxon>Caulobacterales</taxon>
        <taxon>Caulobacteraceae</taxon>
        <taxon>Asticcacaulis</taxon>
    </lineage>
</organism>
<evidence type="ECO:0000313" key="2">
    <source>
        <dbReference type="EMBL" id="ESQ94210.1"/>
    </source>
</evidence>
<evidence type="ECO:0008006" key="4">
    <source>
        <dbReference type="Google" id="ProtNLM"/>
    </source>
</evidence>